<reference evidence="4 5" key="1">
    <citation type="submission" date="2014-06" db="EMBL/GenBank/DDBJ databases">
        <authorList>
            <person name="Bishop-Lilly K.A."/>
            <person name="Broomall S.M."/>
            <person name="Chain P.S."/>
            <person name="Chertkov O."/>
            <person name="Coyne S.R."/>
            <person name="Daligault H.E."/>
            <person name="Davenport K.W."/>
            <person name="Erkkila T."/>
            <person name="Frey K.G."/>
            <person name="Gibbons H.S."/>
            <person name="Gu W."/>
            <person name="Jaissle J."/>
            <person name="Johnson S.L."/>
            <person name="Koroleva G.I."/>
            <person name="Ladner J.T."/>
            <person name="Lo C.-C."/>
            <person name="Minogue T.D."/>
            <person name="Munk C."/>
            <person name="Palacios G.F."/>
            <person name="Redden C.L."/>
            <person name="Rosenzweig C.N."/>
            <person name="Scholz M.B."/>
            <person name="Teshima H."/>
            <person name="Xu Y."/>
        </authorList>
    </citation>
    <scope>NUCLEOTIDE SEQUENCE [LARGE SCALE GENOMIC DNA]</scope>
    <source>
        <strain evidence="4 5">DWS 37UF10B-2</strain>
    </source>
</reference>
<feature type="region of interest" description="Disordered" evidence="2">
    <location>
        <begin position="1"/>
        <end position="45"/>
    </location>
</feature>
<feature type="compositionally biased region" description="Low complexity" evidence="2">
    <location>
        <begin position="10"/>
        <end position="23"/>
    </location>
</feature>
<evidence type="ECO:0000259" key="3">
    <source>
        <dbReference type="Pfam" id="PF07732"/>
    </source>
</evidence>
<dbReference type="InterPro" id="IPR011707">
    <property type="entry name" value="Cu-oxidase-like_N"/>
</dbReference>
<comment type="caution">
    <text evidence="4">The sequence shown here is derived from an EMBL/GenBank/DDBJ whole genome shotgun (WGS) entry which is preliminary data.</text>
</comment>
<gene>
    <name evidence="4" type="primary">copA</name>
    <name evidence="4" type="ORF">DM43_160</name>
</gene>
<dbReference type="Gene3D" id="2.60.40.420">
    <property type="entry name" value="Cupredoxins - blue copper proteins"/>
    <property type="match status" value="1"/>
</dbReference>
<name>A0AA89CFJ0_BURCE</name>
<organism evidence="4 5">
    <name type="scientific">Burkholderia cepacia</name>
    <name type="common">Pseudomonas cepacia</name>
    <dbReference type="NCBI Taxonomy" id="292"/>
    <lineage>
        <taxon>Bacteria</taxon>
        <taxon>Pseudomonadati</taxon>
        <taxon>Pseudomonadota</taxon>
        <taxon>Betaproteobacteria</taxon>
        <taxon>Burkholderiales</taxon>
        <taxon>Burkholderiaceae</taxon>
        <taxon>Burkholderia</taxon>
        <taxon>Burkholderia cepacia complex</taxon>
    </lineage>
</organism>
<dbReference type="SUPFAM" id="SSF49503">
    <property type="entry name" value="Cupredoxins"/>
    <property type="match status" value="2"/>
</dbReference>
<dbReference type="Pfam" id="PF07732">
    <property type="entry name" value="Cu-oxidase_3"/>
    <property type="match status" value="1"/>
</dbReference>
<sequence length="166" mass="17984">MHPDFGRRTSSPALAPSASQAGSAYGGQTYGRSRTATTVNGTLPGPLVRGREGGTVALRVANRTNEPASIHWHGLRGNGRPVLTHADLRGAFPDPVGRAPTRTIELHLTGPMEKFVWPFDGLKFAHAQPPRLRFGERVRIVFVGVRPARPARRRRAGRAESSPKSI</sequence>
<dbReference type="InterPro" id="IPR008972">
    <property type="entry name" value="Cupredoxin"/>
</dbReference>
<dbReference type="RefSeq" id="WP_080747623.1">
    <property type="nucleotide sequence ID" value="NZ_KN150853.1"/>
</dbReference>
<feature type="domain" description="Plastocyanin-like" evidence="3">
    <location>
        <begin position="32"/>
        <end position="80"/>
    </location>
</feature>
<evidence type="ECO:0000256" key="1">
    <source>
        <dbReference type="ARBA" id="ARBA00004418"/>
    </source>
</evidence>
<evidence type="ECO:0000256" key="2">
    <source>
        <dbReference type="SAM" id="MobiDB-lite"/>
    </source>
</evidence>
<feature type="compositionally biased region" description="Polar residues" evidence="2">
    <location>
        <begin position="30"/>
        <end position="41"/>
    </location>
</feature>
<dbReference type="GO" id="GO:0005507">
    <property type="term" value="F:copper ion binding"/>
    <property type="evidence" value="ECO:0007669"/>
    <property type="project" value="InterPro"/>
</dbReference>
<dbReference type="EMBL" id="JPGD01000006">
    <property type="protein sequence ID" value="KGB92815.1"/>
    <property type="molecule type" value="Genomic_DNA"/>
</dbReference>
<accession>A0AA89CFJ0</accession>
<evidence type="ECO:0000313" key="5">
    <source>
        <dbReference type="Proteomes" id="UP000029575"/>
    </source>
</evidence>
<protein>
    <submittedName>
        <fullName evidence="4">Copper resistance A domain protein</fullName>
    </submittedName>
</protein>
<dbReference type="Proteomes" id="UP000029575">
    <property type="component" value="Unassembled WGS sequence"/>
</dbReference>
<dbReference type="AlphaFoldDB" id="A0AA89CFJ0"/>
<evidence type="ECO:0000313" key="4">
    <source>
        <dbReference type="EMBL" id="KGB92815.1"/>
    </source>
</evidence>
<proteinExistence type="predicted"/>
<dbReference type="GO" id="GO:0042597">
    <property type="term" value="C:periplasmic space"/>
    <property type="evidence" value="ECO:0007669"/>
    <property type="project" value="UniProtKB-SubCell"/>
</dbReference>
<comment type="subcellular location">
    <subcellularLocation>
        <location evidence="1">Periplasm</location>
    </subcellularLocation>
</comment>